<organism evidence="7 8">
    <name type="scientific">Mycobacterium xenopi</name>
    <dbReference type="NCBI Taxonomy" id="1789"/>
    <lineage>
        <taxon>Bacteria</taxon>
        <taxon>Bacillati</taxon>
        <taxon>Actinomycetota</taxon>
        <taxon>Actinomycetes</taxon>
        <taxon>Mycobacteriales</taxon>
        <taxon>Mycobacteriaceae</taxon>
        <taxon>Mycobacterium</taxon>
    </lineage>
</organism>
<keyword evidence="2 6" id="KW-0732">Signal</keyword>
<evidence type="ECO:0000256" key="4">
    <source>
        <dbReference type="ARBA" id="ARBA00023139"/>
    </source>
</evidence>
<accession>A0AAD1GYF4</accession>
<dbReference type="KEGG" id="mxe:MYXE_09350"/>
<dbReference type="InterPro" id="IPR008691">
    <property type="entry name" value="LpqH"/>
</dbReference>
<dbReference type="EMBL" id="AP022314">
    <property type="protein sequence ID" value="BBU21146.1"/>
    <property type="molecule type" value="Genomic_DNA"/>
</dbReference>
<dbReference type="Proteomes" id="UP000464624">
    <property type="component" value="Chromosome"/>
</dbReference>
<dbReference type="PROSITE" id="PS51257">
    <property type="entry name" value="PROKAR_LIPOPROTEIN"/>
    <property type="match status" value="1"/>
</dbReference>
<feature type="chain" id="PRO_5042124526" evidence="6">
    <location>
        <begin position="28"/>
        <end position="144"/>
    </location>
</feature>
<gene>
    <name evidence="7" type="ORF">MYXE_09350</name>
</gene>
<sequence>MWNRFAARWALGSALLAIGACSSLPPAQPGTLPPGTAQVTIDNKDMPETHTVRCTSIESLTTIATGTAAAGVDALVSNKDALNAKSVSIHGLGGFTGSYVEGLQGQAHATMRGQTYIIRGSADGFRQNDPSARTTGTFVIKVAC</sequence>
<evidence type="ECO:0000256" key="6">
    <source>
        <dbReference type="SAM" id="SignalP"/>
    </source>
</evidence>
<keyword evidence="5" id="KW-0449">Lipoprotein</keyword>
<keyword evidence="1" id="KW-1003">Cell membrane</keyword>
<evidence type="ECO:0000313" key="7">
    <source>
        <dbReference type="EMBL" id="BBU21146.1"/>
    </source>
</evidence>
<dbReference type="AlphaFoldDB" id="A0AAD1GYF4"/>
<evidence type="ECO:0000256" key="2">
    <source>
        <dbReference type="ARBA" id="ARBA00022729"/>
    </source>
</evidence>
<reference evidence="7 8" key="1">
    <citation type="submission" date="2019-12" db="EMBL/GenBank/DDBJ databases">
        <title>Complete genome sequence of Mycolicibacterium xenopi str. JCM15661T.</title>
        <authorList>
            <person name="Yoshida M."/>
            <person name="Fukano H."/>
            <person name="Asakura T."/>
            <person name="Hoshino Y."/>
        </authorList>
    </citation>
    <scope>NUCLEOTIDE SEQUENCE [LARGE SCALE GENOMIC DNA]</scope>
    <source>
        <strain evidence="7 8">JCM 15661T</strain>
    </source>
</reference>
<keyword evidence="3" id="KW-0472">Membrane</keyword>
<keyword evidence="4" id="KW-0564">Palmitate</keyword>
<evidence type="ECO:0000256" key="1">
    <source>
        <dbReference type="ARBA" id="ARBA00022475"/>
    </source>
</evidence>
<evidence type="ECO:0000313" key="8">
    <source>
        <dbReference type="Proteomes" id="UP000464624"/>
    </source>
</evidence>
<dbReference type="GO" id="GO:0016020">
    <property type="term" value="C:membrane"/>
    <property type="evidence" value="ECO:0007669"/>
    <property type="project" value="InterPro"/>
</dbReference>
<evidence type="ECO:0000256" key="3">
    <source>
        <dbReference type="ARBA" id="ARBA00023136"/>
    </source>
</evidence>
<proteinExistence type="predicted"/>
<name>A0AAD1GYF4_MYCXE</name>
<protein>
    <submittedName>
        <fullName evidence="7">Uncharacterized protein</fullName>
    </submittedName>
</protein>
<evidence type="ECO:0000256" key="5">
    <source>
        <dbReference type="ARBA" id="ARBA00023288"/>
    </source>
</evidence>
<feature type="signal peptide" evidence="6">
    <location>
        <begin position="1"/>
        <end position="27"/>
    </location>
</feature>
<dbReference type="Pfam" id="PF05481">
    <property type="entry name" value="Myco_19_kDa"/>
    <property type="match status" value="1"/>
</dbReference>